<evidence type="ECO:0000256" key="1">
    <source>
        <dbReference type="SAM" id="MobiDB-lite"/>
    </source>
</evidence>
<proteinExistence type="predicted"/>
<dbReference type="EMBL" id="JH600068">
    <property type="protein sequence ID" value="EIG54032.1"/>
    <property type="molecule type" value="Genomic_DNA"/>
</dbReference>
<dbReference type="OrthoDB" id="5440402at2"/>
<evidence type="ECO:0000313" key="2">
    <source>
        <dbReference type="EMBL" id="EIG54032.1"/>
    </source>
</evidence>
<sequence>MAIPLITQVLPVVPPPPQPESLTFDVEMEAHLRADAEYRDVHEAWTDQVNATASAINGTVVNVTAATTAATTATGAATTSTTKAAEAAASAASALAAKTAAETARDTTLAARDTATGAATTATTKAGEAAGSATAAGTARTAAETARDITLAARDTTVTKAGEASDSASAAASAKTAAETARDDAVAARNVTLGARDTSVDAAGVADLRAGDAAASAAAARQSELNAAQIVTGNITPAAIGAATEAALATEVAARQAHEEAANPHSGSASIAALTALAATIPTTAAGVGLGNVTNDAQVKRSEMGAAGGVATLGLDGKVPAAQLPTITSNVSVIRTPTITSPADGATLTTSMPTIACDTYRNVYGIAQASMVVEIATDAGFANITYTHTVSGAATTYAMPTGHIAPLGAYWIGVKYTDTDGESSARGVAHVTAAAVLEHVVAPTVTAPAAGATVYEQPTLTSSAFAVSSGADTHAASQWRVKTTAGTWDSPLWDSGETASSLTSITVPAGRLVAGGNGYDMEVRHKGTILGWSDWSPSVSVVSATTFANIIGVVCTATGGGGGTWAWVDASGNATTPAAGYFNGHPVFGGITDVTVDGQAMVKIPKFYIKRATLAAGAYSGKEAWWVSDQPATGFRLHPAFYNAGAEVAQIYVGKYQASSDGTKLKSVSGVAPAVSTTLTAFQGLATARNVSGVTGFMLWSVYQWSAIQWLYLLENATMDSQTKTGQGRVSQSSAANVDATDVAQATYRGIVGLWGNVYQWMDGLKTDGTQICMWDNAGNKTWVTTGRTRTAAAGWVYPLTFMAQSGASYNFSDAFIGDTGPTSNSGATAPDGQHFDPASAYFPIVGGSWGDGAGAGLWYVLCVNSASGASTSVGARLAKV</sequence>
<organism evidence="2">
    <name type="scientific">Desulfovibrio sp. U5L</name>
    <dbReference type="NCBI Taxonomy" id="596152"/>
    <lineage>
        <taxon>Bacteria</taxon>
        <taxon>Pseudomonadati</taxon>
        <taxon>Thermodesulfobacteriota</taxon>
        <taxon>Desulfovibrionia</taxon>
        <taxon>Desulfovibrionales</taxon>
        <taxon>Desulfovibrionaceae</taxon>
        <taxon>Desulfovibrio</taxon>
    </lineage>
</organism>
<feature type="region of interest" description="Disordered" evidence="1">
    <location>
        <begin position="107"/>
        <end position="141"/>
    </location>
</feature>
<accession>I2Q2M6</accession>
<protein>
    <submittedName>
        <fullName evidence="2">Uncharacterized protein</fullName>
    </submittedName>
</protein>
<reference evidence="2" key="1">
    <citation type="submission" date="2011-11" db="EMBL/GenBank/DDBJ databases">
        <title>Improved High-Quality Draft sequence of Desulfovibrio sp. U5L.</title>
        <authorList>
            <consortium name="US DOE Joint Genome Institute"/>
            <person name="Lucas S."/>
            <person name="Han J."/>
            <person name="Lapidus A."/>
            <person name="Cheng J.-F."/>
            <person name="Goodwin L."/>
            <person name="Pitluck S."/>
            <person name="Peters L."/>
            <person name="Ovchinnikova G."/>
            <person name="Held B."/>
            <person name="Detter J.C."/>
            <person name="Han C."/>
            <person name="Tapia R."/>
            <person name="Land M."/>
            <person name="Hauser L."/>
            <person name="Kyrpides N."/>
            <person name="Ivanova N."/>
            <person name="Pagani I."/>
            <person name="Gabster J."/>
            <person name="Walker C."/>
            <person name="Stolyar S."/>
            <person name="Stahl D."/>
            <person name="Arkin A."/>
            <person name="Dehal P."/>
            <person name="Hazen T."/>
            <person name="Woyke T."/>
        </authorList>
    </citation>
    <scope>NUCLEOTIDE SEQUENCE [LARGE SCALE GENOMIC DNA]</scope>
    <source>
        <strain evidence="2">U5L</strain>
    </source>
</reference>
<dbReference type="AlphaFoldDB" id="I2Q2M6"/>
<dbReference type="STRING" id="596152.DesU5LDRAFT_2368"/>
<dbReference type="eggNOG" id="COG5301">
    <property type="taxonomic scope" value="Bacteria"/>
</dbReference>
<name>I2Q2M6_9BACT</name>
<gene>
    <name evidence="2" type="ORF">DesU5LDRAFT_2368</name>
</gene>
<dbReference type="HOGENOM" id="CLU_326720_0_0_7"/>